<feature type="region of interest" description="Disordered" evidence="1">
    <location>
        <begin position="87"/>
        <end position="108"/>
    </location>
</feature>
<reference evidence="2" key="1">
    <citation type="submission" date="2009-10" db="EMBL/GenBank/DDBJ databases">
        <title>The genome sequence of Streptomyces sviceus strain ATCC 29083.</title>
        <authorList>
            <consortium name="The Broad Institute Genome Sequencing Platform"/>
            <consortium name="Broad Institute Microbial Sequencing Center"/>
            <person name="Fischbach M."/>
            <person name="Godfrey P."/>
            <person name="Ward D."/>
            <person name="Young S."/>
            <person name="Zeng Q."/>
            <person name="Koehrsen M."/>
            <person name="Alvarado L."/>
            <person name="Berlin A.M."/>
            <person name="Bochicchio J."/>
            <person name="Borenstein D."/>
            <person name="Chapman S.B."/>
            <person name="Chen Z."/>
            <person name="Engels R."/>
            <person name="Freedman E."/>
            <person name="Gellesch M."/>
            <person name="Goldberg J."/>
            <person name="Griggs A."/>
            <person name="Gujja S."/>
            <person name="Heilman E.R."/>
            <person name="Heiman D.I."/>
            <person name="Hepburn T.A."/>
            <person name="Howarth C."/>
            <person name="Jen D."/>
            <person name="Larson L."/>
            <person name="Lewis B."/>
            <person name="Mehta T."/>
            <person name="Park D."/>
            <person name="Pearson M."/>
            <person name="Richards J."/>
            <person name="Roberts A."/>
            <person name="Saif S."/>
            <person name="Shea T.D."/>
            <person name="Shenoy N."/>
            <person name="Sisk P."/>
            <person name="Stolte C."/>
            <person name="Sykes S.N."/>
            <person name="Thomson T."/>
            <person name="Walk T."/>
            <person name="White J."/>
            <person name="Yandava C."/>
            <person name="Straight P."/>
            <person name="Clardy J."/>
            <person name="Hung D."/>
            <person name="Kolter R."/>
            <person name="Mekalanos J."/>
            <person name="Walker S."/>
            <person name="Walsh C.T."/>
            <person name="Wieland-Brown L.C."/>
            <person name="Haas B."/>
            <person name="Nusbaum C."/>
            <person name="Birren B."/>
        </authorList>
    </citation>
    <scope>NUCLEOTIDE SEQUENCE [LARGE SCALE GENOMIC DNA]</scope>
    <source>
        <strain evidence="2">ATCC 29083</strain>
    </source>
</reference>
<dbReference type="EMBL" id="CM000951">
    <property type="protein sequence ID" value="EDY59708.2"/>
    <property type="molecule type" value="Genomic_DNA"/>
</dbReference>
<sequence>MGQQCGEMRPGGFGRVAVARVADQAALVPPRPQVGEQAAARRVVGDGNADGQPQEKGFAGVERACRLAGATFLERLELRLEFRRAGAAGGVQEERPVLEGVPKGRKTR</sequence>
<dbReference type="Proteomes" id="UP000002785">
    <property type="component" value="Chromosome"/>
</dbReference>
<evidence type="ECO:0000256" key="1">
    <source>
        <dbReference type="SAM" id="MobiDB-lite"/>
    </source>
</evidence>
<name>B5I3Q3_STRX2</name>
<protein>
    <submittedName>
        <fullName evidence="2">Uncharacterized protein</fullName>
    </submittedName>
</protein>
<proteinExistence type="predicted"/>
<organism evidence="2 3">
    <name type="scientific">Streptomyces sviceus (strain ATCC 29083 / DSM 924 / JCM 4929 / NBRC 13980 / NCIMB 11184 / NRRL 5439 / UC 5370)</name>
    <dbReference type="NCBI Taxonomy" id="463191"/>
    <lineage>
        <taxon>Bacteria</taxon>
        <taxon>Bacillati</taxon>
        <taxon>Actinomycetota</taxon>
        <taxon>Actinomycetes</taxon>
        <taxon>Kitasatosporales</taxon>
        <taxon>Streptomycetaceae</taxon>
        <taxon>Streptomyces</taxon>
    </lineage>
</organism>
<evidence type="ECO:0000313" key="2">
    <source>
        <dbReference type="EMBL" id="EDY59708.2"/>
    </source>
</evidence>
<keyword evidence="3" id="KW-1185">Reference proteome</keyword>
<accession>B5I3Q3</accession>
<dbReference type="HOGENOM" id="CLU_2195529_0_0_11"/>
<dbReference type="AlphaFoldDB" id="B5I3Q3"/>
<evidence type="ECO:0000313" key="3">
    <source>
        <dbReference type="Proteomes" id="UP000002785"/>
    </source>
</evidence>
<gene>
    <name evidence="2" type="ORF">SSEG_06298</name>
</gene>